<dbReference type="Proteomes" id="UP001151529">
    <property type="component" value="Chromosome 12"/>
</dbReference>
<evidence type="ECO:0000256" key="1">
    <source>
        <dbReference type="ARBA" id="ARBA00022729"/>
    </source>
</evidence>
<keyword evidence="2" id="KW-0808">Transferase</keyword>
<sequence length="168" mass="19258">MAIQNDLFQARDSDDSGYHSVYHLKVQNSTHAVLQGMKRRELRKIVQKNLLGKPTRFYYEDLKAITGNFSEVLGEGGFGKVFEGILLDGIKMAVTQLDGSSPVRKSFLTWVEANGSIHHVNLPEEQMHLLNHFEKKEKENRLLDLVDNQIQDMRFNRAEMLTIMRVAA</sequence>
<proteinExistence type="predicted"/>
<reference evidence="2" key="2">
    <citation type="journal article" date="2023" name="Int. J. Mol. Sci.">
        <title>De Novo Assembly and Annotation of 11 Diverse Shrub Willow (Salix) Genomes Reveals Novel Gene Organization in Sex-Linked Regions.</title>
        <authorList>
            <person name="Hyden B."/>
            <person name="Feng K."/>
            <person name="Yates T.B."/>
            <person name="Jawdy S."/>
            <person name="Cereghino C."/>
            <person name="Smart L.B."/>
            <person name="Muchero W."/>
        </authorList>
    </citation>
    <scope>NUCLEOTIDE SEQUENCE [LARGE SCALE GENOMIC DNA]</scope>
    <source>
        <tissue evidence="2">Shoot tip</tissue>
    </source>
</reference>
<evidence type="ECO:0000313" key="3">
    <source>
        <dbReference type="Proteomes" id="UP001151529"/>
    </source>
</evidence>
<protein>
    <submittedName>
        <fullName evidence="2">G-TYPE LECTIN S-RECEPTOR-LIKE SERINE/THREONINE-PROTEIN KINASE SD2-5</fullName>
    </submittedName>
</protein>
<evidence type="ECO:0000313" key="2">
    <source>
        <dbReference type="EMBL" id="KAJ6671993.1"/>
    </source>
</evidence>
<dbReference type="AlphaFoldDB" id="A0A9Q0NLN3"/>
<organism evidence="2 3">
    <name type="scientific">Salix viminalis</name>
    <name type="common">Common osier</name>
    <name type="synonym">Basket willow</name>
    <dbReference type="NCBI Taxonomy" id="40686"/>
    <lineage>
        <taxon>Eukaryota</taxon>
        <taxon>Viridiplantae</taxon>
        <taxon>Streptophyta</taxon>
        <taxon>Embryophyta</taxon>
        <taxon>Tracheophyta</taxon>
        <taxon>Spermatophyta</taxon>
        <taxon>Magnoliopsida</taxon>
        <taxon>eudicotyledons</taxon>
        <taxon>Gunneridae</taxon>
        <taxon>Pentapetalae</taxon>
        <taxon>rosids</taxon>
        <taxon>fabids</taxon>
        <taxon>Malpighiales</taxon>
        <taxon>Salicaceae</taxon>
        <taxon>Saliceae</taxon>
        <taxon>Salix</taxon>
    </lineage>
</organism>
<dbReference type="GO" id="GO:0016301">
    <property type="term" value="F:kinase activity"/>
    <property type="evidence" value="ECO:0007669"/>
    <property type="project" value="UniProtKB-KW"/>
</dbReference>
<keyword evidence="3" id="KW-1185">Reference proteome</keyword>
<dbReference type="OrthoDB" id="4062651at2759"/>
<gene>
    <name evidence="2" type="ORF">OIU85_013348</name>
</gene>
<dbReference type="Gene3D" id="3.30.200.20">
    <property type="entry name" value="Phosphorylase Kinase, domain 1"/>
    <property type="match status" value="1"/>
</dbReference>
<dbReference type="InterPro" id="IPR051343">
    <property type="entry name" value="G-type_lectin_kinases/EP1-like"/>
</dbReference>
<name>A0A9Q0NLN3_SALVM</name>
<dbReference type="EMBL" id="JAPFFL010000018">
    <property type="protein sequence ID" value="KAJ6671993.1"/>
    <property type="molecule type" value="Genomic_DNA"/>
</dbReference>
<dbReference type="PANTHER" id="PTHR47976:SF30">
    <property type="entry name" value="RECEPTOR-LIKE SERINE_THREONINE-PROTEIN KINASE"/>
    <property type="match status" value="1"/>
</dbReference>
<keyword evidence="1" id="KW-0732">Signal</keyword>
<reference evidence="2" key="1">
    <citation type="submission" date="2022-11" db="EMBL/GenBank/DDBJ databases">
        <authorList>
            <person name="Hyden B.L."/>
            <person name="Feng K."/>
            <person name="Yates T."/>
            <person name="Jawdy S."/>
            <person name="Smart L.B."/>
            <person name="Muchero W."/>
        </authorList>
    </citation>
    <scope>NUCLEOTIDE SEQUENCE</scope>
    <source>
        <tissue evidence="2">Shoot tip</tissue>
    </source>
</reference>
<dbReference type="InterPro" id="IPR011009">
    <property type="entry name" value="Kinase-like_dom_sf"/>
</dbReference>
<keyword evidence="2" id="KW-0418">Kinase</keyword>
<dbReference type="PANTHER" id="PTHR47976">
    <property type="entry name" value="G-TYPE LECTIN S-RECEPTOR-LIKE SERINE/THREONINE-PROTEIN KINASE SD2-5"/>
    <property type="match status" value="1"/>
</dbReference>
<dbReference type="SUPFAM" id="SSF56112">
    <property type="entry name" value="Protein kinase-like (PK-like)"/>
    <property type="match status" value="1"/>
</dbReference>
<comment type="caution">
    <text evidence="2">The sequence shown here is derived from an EMBL/GenBank/DDBJ whole genome shotgun (WGS) entry which is preliminary data.</text>
</comment>
<accession>A0A9Q0NLN3</accession>